<gene>
    <name evidence="2" type="ORF">ACETWP_06650</name>
</gene>
<dbReference type="RefSeq" id="WP_373971433.1">
    <property type="nucleotide sequence ID" value="NZ_JBHDLJ010000004.1"/>
</dbReference>
<name>A0ABV4UQ64_9MICC</name>
<organism evidence="2 3">
    <name type="scientific">Arthrobacter halodurans</name>
    <dbReference type="NCBI Taxonomy" id="516699"/>
    <lineage>
        <taxon>Bacteria</taxon>
        <taxon>Bacillati</taxon>
        <taxon>Actinomycetota</taxon>
        <taxon>Actinomycetes</taxon>
        <taxon>Micrococcales</taxon>
        <taxon>Micrococcaceae</taxon>
        <taxon>Arthrobacter</taxon>
    </lineage>
</organism>
<evidence type="ECO:0000313" key="2">
    <source>
        <dbReference type="EMBL" id="MFB0834263.1"/>
    </source>
</evidence>
<protein>
    <submittedName>
        <fullName evidence="2">Uncharacterized protein</fullName>
    </submittedName>
</protein>
<dbReference type="Proteomes" id="UP001575652">
    <property type="component" value="Unassembled WGS sequence"/>
</dbReference>
<evidence type="ECO:0000256" key="1">
    <source>
        <dbReference type="SAM" id="MobiDB-lite"/>
    </source>
</evidence>
<reference evidence="2 3" key="1">
    <citation type="submission" date="2024-09" db="EMBL/GenBank/DDBJ databases">
        <authorList>
            <person name="Salinas-Garcia M.A."/>
            <person name="Prieme A."/>
        </authorList>
    </citation>
    <scope>NUCLEOTIDE SEQUENCE [LARGE SCALE GENOMIC DNA]</scope>
    <source>
        <strain evidence="2 3">DSM 21081</strain>
    </source>
</reference>
<proteinExistence type="predicted"/>
<feature type="region of interest" description="Disordered" evidence="1">
    <location>
        <begin position="1"/>
        <end position="25"/>
    </location>
</feature>
<accession>A0ABV4UQ64</accession>
<keyword evidence="3" id="KW-1185">Reference proteome</keyword>
<evidence type="ECO:0000313" key="3">
    <source>
        <dbReference type="Proteomes" id="UP001575652"/>
    </source>
</evidence>
<feature type="compositionally biased region" description="Basic and acidic residues" evidence="1">
    <location>
        <begin position="1"/>
        <end position="17"/>
    </location>
</feature>
<dbReference type="EMBL" id="JBHDLJ010000004">
    <property type="protein sequence ID" value="MFB0834263.1"/>
    <property type="molecule type" value="Genomic_DNA"/>
</dbReference>
<comment type="caution">
    <text evidence="2">The sequence shown here is derived from an EMBL/GenBank/DDBJ whole genome shotgun (WGS) entry which is preliminary data.</text>
</comment>
<sequence length="149" mass="16752">MEELEEFFRTTKSRDEGSGVASEKSAESASFDHARVFRIDMVERVTSGLGRFISRLGLGPDKDFDDTYLLIRVRTPRYVESDPILGEIFSKATVEWDETTLDRVRSHAQEHINEANKGCLGPSETYLSRYFVLGSFSESGSEVPGFPTT</sequence>